<name>A0A0D1ZSW2_9EURO</name>
<dbReference type="PANTHER" id="PTHR44051:SF8">
    <property type="entry name" value="GLUTATHIONE S-TRANSFERASE GSTA"/>
    <property type="match status" value="1"/>
</dbReference>
<feature type="domain" description="GST N-terminal" evidence="2">
    <location>
        <begin position="18"/>
        <end position="104"/>
    </location>
</feature>
<dbReference type="Pfam" id="PF02798">
    <property type="entry name" value="GST_N"/>
    <property type="match status" value="1"/>
</dbReference>
<keyword evidence="5" id="KW-1185">Reference proteome</keyword>
<evidence type="ECO:0000313" key="4">
    <source>
        <dbReference type="EMBL" id="KIW15892.1"/>
    </source>
</evidence>
<evidence type="ECO:0000259" key="3">
    <source>
        <dbReference type="PROSITE" id="PS50405"/>
    </source>
</evidence>
<dbReference type="SUPFAM" id="SSF47616">
    <property type="entry name" value="GST C-terminal domain-like"/>
    <property type="match status" value="1"/>
</dbReference>
<dbReference type="InterPro" id="IPR036282">
    <property type="entry name" value="Glutathione-S-Trfase_C_sf"/>
</dbReference>
<dbReference type="Gene3D" id="3.40.30.10">
    <property type="entry name" value="Glutaredoxin"/>
    <property type="match status" value="1"/>
</dbReference>
<dbReference type="OrthoDB" id="422574at2759"/>
<dbReference type="PANTHER" id="PTHR44051">
    <property type="entry name" value="GLUTATHIONE S-TRANSFERASE-RELATED"/>
    <property type="match status" value="1"/>
</dbReference>
<protein>
    <recommendedName>
        <fullName evidence="6">Glutathione S-transferase</fullName>
    </recommendedName>
</protein>
<dbReference type="SFLD" id="SFLDG00358">
    <property type="entry name" value="Main_(cytGST)"/>
    <property type="match status" value="1"/>
</dbReference>
<gene>
    <name evidence="4" type="ORF">PV08_05942</name>
</gene>
<dbReference type="HOGENOM" id="CLU_011226_14_0_1"/>
<dbReference type="PROSITE" id="PS50404">
    <property type="entry name" value="GST_NTER"/>
    <property type="match status" value="1"/>
</dbReference>
<dbReference type="GeneID" id="27333025"/>
<dbReference type="InterPro" id="IPR004046">
    <property type="entry name" value="GST_C"/>
</dbReference>
<organism evidence="4 5">
    <name type="scientific">Exophiala spinifera</name>
    <dbReference type="NCBI Taxonomy" id="91928"/>
    <lineage>
        <taxon>Eukaryota</taxon>
        <taxon>Fungi</taxon>
        <taxon>Dikarya</taxon>
        <taxon>Ascomycota</taxon>
        <taxon>Pezizomycotina</taxon>
        <taxon>Eurotiomycetes</taxon>
        <taxon>Chaetothyriomycetidae</taxon>
        <taxon>Chaetothyriales</taxon>
        <taxon>Herpotrichiellaceae</taxon>
        <taxon>Exophiala</taxon>
    </lineage>
</organism>
<dbReference type="RefSeq" id="XP_016236108.1">
    <property type="nucleotide sequence ID" value="XM_016380281.1"/>
</dbReference>
<dbReference type="Pfam" id="PF14497">
    <property type="entry name" value="GST_C_3"/>
    <property type="match status" value="1"/>
</dbReference>
<dbReference type="InterPro" id="IPR036249">
    <property type="entry name" value="Thioredoxin-like_sf"/>
</dbReference>
<dbReference type="STRING" id="91928.A0A0D1ZSW2"/>
<dbReference type="SFLD" id="SFLDS00019">
    <property type="entry name" value="Glutathione_Transferase_(cytos"/>
    <property type="match status" value="1"/>
</dbReference>
<dbReference type="Proteomes" id="UP000053328">
    <property type="component" value="Unassembled WGS sequence"/>
</dbReference>
<dbReference type="InterPro" id="IPR010987">
    <property type="entry name" value="Glutathione-S-Trfase_C-like"/>
</dbReference>
<evidence type="ECO:0008006" key="6">
    <source>
        <dbReference type="Google" id="ProtNLM"/>
    </source>
</evidence>
<dbReference type="SFLD" id="SFLDG01151">
    <property type="entry name" value="Main.2:_Nu-like"/>
    <property type="match status" value="1"/>
</dbReference>
<dbReference type="Gene3D" id="1.20.1050.10">
    <property type="match status" value="1"/>
</dbReference>
<proteinExistence type="inferred from homology"/>
<dbReference type="PROSITE" id="PS50405">
    <property type="entry name" value="GST_CTER"/>
    <property type="match status" value="1"/>
</dbReference>
<sequence>MTTTTTSSSTSSAQEQQKALITLYTTQTPNGIKISIALEELGLQYEVHKHDFVTRTQKEPWYLAINPNGRIPAITDTLATGEQINVWESGSILKYLVEQYDPEYKLWYKPGTKENYELFNWLFFQIGGLGPMQGQMTHFKRHVVEPIPYAIERYTNETRRLYTVLEKQLGSSGSGYILSKFTVVDICFWAMAAASGWAGIDLDEFPNVGKWYGRLLDRPGVQRGMNVPEPHPVQALMDDKTGEKAKQFEEYSRSWVLLGMKRDAEALNKN</sequence>
<dbReference type="VEuPathDB" id="FungiDB:PV08_05942"/>
<dbReference type="InterPro" id="IPR040079">
    <property type="entry name" value="Glutathione_S-Trfase"/>
</dbReference>
<dbReference type="CDD" id="cd03048">
    <property type="entry name" value="GST_N_Ure2p_like"/>
    <property type="match status" value="1"/>
</dbReference>
<accession>A0A0D1ZSW2</accession>
<feature type="domain" description="GST C-terminal" evidence="3">
    <location>
        <begin position="111"/>
        <end position="248"/>
    </location>
</feature>
<dbReference type="InterPro" id="IPR004045">
    <property type="entry name" value="Glutathione_S-Trfase_N"/>
</dbReference>
<comment type="similarity">
    <text evidence="1">Belongs to the GST superfamily.</text>
</comment>
<evidence type="ECO:0000313" key="5">
    <source>
        <dbReference type="Proteomes" id="UP000053328"/>
    </source>
</evidence>
<dbReference type="AlphaFoldDB" id="A0A0D1ZSW2"/>
<dbReference type="EMBL" id="KN847495">
    <property type="protein sequence ID" value="KIW15892.1"/>
    <property type="molecule type" value="Genomic_DNA"/>
</dbReference>
<evidence type="ECO:0000256" key="1">
    <source>
        <dbReference type="ARBA" id="ARBA00007409"/>
    </source>
</evidence>
<evidence type="ECO:0000259" key="2">
    <source>
        <dbReference type="PROSITE" id="PS50404"/>
    </source>
</evidence>
<dbReference type="SUPFAM" id="SSF52833">
    <property type="entry name" value="Thioredoxin-like"/>
    <property type="match status" value="1"/>
</dbReference>
<reference evidence="4 5" key="1">
    <citation type="submission" date="2015-01" db="EMBL/GenBank/DDBJ databases">
        <title>The Genome Sequence of Exophiala spinifera CBS89968.</title>
        <authorList>
            <consortium name="The Broad Institute Genomics Platform"/>
            <person name="Cuomo C."/>
            <person name="de Hoog S."/>
            <person name="Gorbushina A."/>
            <person name="Stielow B."/>
            <person name="Teixiera M."/>
            <person name="Abouelleil A."/>
            <person name="Chapman S.B."/>
            <person name="Priest M."/>
            <person name="Young S.K."/>
            <person name="Wortman J."/>
            <person name="Nusbaum C."/>
            <person name="Birren B."/>
        </authorList>
    </citation>
    <scope>NUCLEOTIDE SEQUENCE [LARGE SCALE GENOMIC DNA]</scope>
    <source>
        <strain evidence="4 5">CBS 89968</strain>
    </source>
</reference>